<reference evidence="1 2" key="1">
    <citation type="submission" date="2019-05" db="EMBL/GenBank/DDBJ databases">
        <title>Another draft genome of Portunus trituberculatus and its Hox gene families provides insights of decapod evolution.</title>
        <authorList>
            <person name="Jeong J.-H."/>
            <person name="Song I."/>
            <person name="Kim S."/>
            <person name="Choi T."/>
            <person name="Kim D."/>
            <person name="Ryu S."/>
            <person name="Kim W."/>
        </authorList>
    </citation>
    <scope>NUCLEOTIDE SEQUENCE [LARGE SCALE GENOMIC DNA]</scope>
    <source>
        <tissue evidence="1">Muscle</tissue>
    </source>
</reference>
<organism evidence="1 2">
    <name type="scientific">Portunus trituberculatus</name>
    <name type="common">Swimming crab</name>
    <name type="synonym">Neptunus trituberculatus</name>
    <dbReference type="NCBI Taxonomy" id="210409"/>
    <lineage>
        <taxon>Eukaryota</taxon>
        <taxon>Metazoa</taxon>
        <taxon>Ecdysozoa</taxon>
        <taxon>Arthropoda</taxon>
        <taxon>Crustacea</taxon>
        <taxon>Multicrustacea</taxon>
        <taxon>Malacostraca</taxon>
        <taxon>Eumalacostraca</taxon>
        <taxon>Eucarida</taxon>
        <taxon>Decapoda</taxon>
        <taxon>Pleocyemata</taxon>
        <taxon>Brachyura</taxon>
        <taxon>Eubrachyura</taxon>
        <taxon>Portunoidea</taxon>
        <taxon>Portunidae</taxon>
        <taxon>Portuninae</taxon>
        <taxon>Portunus</taxon>
    </lineage>
</organism>
<protein>
    <submittedName>
        <fullName evidence="1">Uncharacterized protein</fullName>
    </submittedName>
</protein>
<gene>
    <name evidence="1" type="ORF">E2C01_061829</name>
</gene>
<evidence type="ECO:0000313" key="2">
    <source>
        <dbReference type="Proteomes" id="UP000324222"/>
    </source>
</evidence>
<evidence type="ECO:0000313" key="1">
    <source>
        <dbReference type="EMBL" id="MPC67651.1"/>
    </source>
</evidence>
<keyword evidence="2" id="KW-1185">Reference proteome</keyword>
<comment type="caution">
    <text evidence="1">The sequence shown here is derived from an EMBL/GenBank/DDBJ whole genome shotgun (WGS) entry which is preliminary data.</text>
</comment>
<sequence>MLHTIAWPEAQLSTMASSPNIPLRAQ</sequence>
<dbReference type="AlphaFoldDB" id="A0A5B7H4X6"/>
<dbReference type="EMBL" id="VSRR010026545">
    <property type="protein sequence ID" value="MPC67651.1"/>
    <property type="molecule type" value="Genomic_DNA"/>
</dbReference>
<name>A0A5B7H4X6_PORTR</name>
<proteinExistence type="predicted"/>
<dbReference type="Proteomes" id="UP000324222">
    <property type="component" value="Unassembled WGS sequence"/>
</dbReference>
<accession>A0A5B7H4X6</accession>